<evidence type="ECO:0000313" key="1">
    <source>
        <dbReference type="EMBL" id="QCK16906.1"/>
    </source>
</evidence>
<evidence type="ECO:0000313" key="2">
    <source>
        <dbReference type="Proteomes" id="UP000298616"/>
    </source>
</evidence>
<dbReference type="Proteomes" id="UP000298616">
    <property type="component" value="Chromosome"/>
</dbReference>
<dbReference type="EMBL" id="CP028923">
    <property type="protein sequence ID" value="QCK16906.1"/>
    <property type="molecule type" value="Genomic_DNA"/>
</dbReference>
<protein>
    <recommendedName>
        <fullName evidence="3">Tetratricopeptide repeat-containing protein</fullName>
    </recommendedName>
</protein>
<accession>A0A4D7JXL6</accession>
<organism evidence="1 2">
    <name type="scientific">Mangrovivirga cuniculi</name>
    <dbReference type="NCBI Taxonomy" id="2715131"/>
    <lineage>
        <taxon>Bacteria</taxon>
        <taxon>Pseudomonadati</taxon>
        <taxon>Bacteroidota</taxon>
        <taxon>Cytophagia</taxon>
        <taxon>Cytophagales</taxon>
        <taxon>Mangrovivirgaceae</taxon>
        <taxon>Mangrovivirga</taxon>
    </lineage>
</organism>
<dbReference type="AlphaFoldDB" id="A0A4D7JXL6"/>
<dbReference type="PANTHER" id="PTHR45588">
    <property type="entry name" value="TPR DOMAIN-CONTAINING PROTEIN"/>
    <property type="match status" value="1"/>
</dbReference>
<dbReference type="PANTHER" id="PTHR45588:SF1">
    <property type="entry name" value="WW DOMAIN-CONTAINING PROTEIN"/>
    <property type="match status" value="1"/>
</dbReference>
<dbReference type="InterPro" id="IPR011990">
    <property type="entry name" value="TPR-like_helical_dom_sf"/>
</dbReference>
<dbReference type="Gene3D" id="1.25.40.10">
    <property type="entry name" value="Tetratricopeptide repeat domain"/>
    <property type="match status" value="2"/>
</dbReference>
<dbReference type="SUPFAM" id="SSF48452">
    <property type="entry name" value="TPR-like"/>
    <property type="match status" value="2"/>
</dbReference>
<dbReference type="KEGG" id="fpf:DCC35_20290"/>
<reference evidence="1 2" key="1">
    <citation type="submission" date="2018-04" db="EMBL/GenBank/DDBJ databases">
        <title>Complete genome uncultured novel isolate.</title>
        <authorList>
            <person name="Merlino G."/>
        </authorList>
    </citation>
    <scope>NUCLEOTIDE SEQUENCE [LARGE SCALE GENOMIC DNA]</scope>
    <source>
        <strain evidence="2">R1DC9</strain>
    </source>
</reference>
<proteinExistence type="predicted"/>
<evidence type="ECO:0008006" key="3">
    <source>
        <dbReference type="Google" id="ProtNLM"/>
    </source>
</evidence>
<sequence length="535" mass="61388">MYLNGIMIKLYYLFKFKNFKAMGKVKLLSALLISFTLLFSCHNHKNGDQGYSLGKVELDVTGDKQAAQMFIKGLLLLHSFEYVDAREEFIRVQEEDPDLLMAYWGEAMTYNHTLWRNQDYEKGSEAITKALKNENFSSLTELEKDFINSVGVLYRSGSSKSERDELYSEYLHKMTEKYPGNQEVASFYSLSLLGKVKTTRNYEVFGQAAEVAKEVLSENPQHPGALHYLIHSYDDPGHARLAIQAANSYGKVAPDAAHALHMPSHIYVAMGMWDAVVEANERSYQASVDRKLRKDLDNDARGYHSFHWLQYGYLQQGKEDKAKEMVENMALYTKEKPSTRARAHLVYLKGTYLVETEDWNSDIANIVVETEGLNILERANYNFIDGMKAYESRDSKSLELVITSLKIQIEEEEVKVNDTGISICSGESRDMVRQSDVDAARSTEFQLRALLEKLNGNLEQTEKYLLKAIELEEKAGYNYGPPAIQKPSHEMLADWLVEQKRIDEAYLYYEQTLKRHPNRMKAVNSQQKLGYVKTM</sequence>
<keyword evidence="2" id="KW-1185">Reference proteome</keyword>
<gene>
    <name evidence="1" type="ORF">DCC35_20290</name>
</gene>
<name>A0A4D7JXL6_9BACT</name>